<dbReference type="RefSeq" id="WP_107282421.1">
    <property type="nucleotide sequence ID" value="NZ_PYMC01000003.1"/>
</dbReference>
<dbReference type="AlphaFoldDB" id="A0A2T3N195"/>
<organism evidence="2 3">
    <name type="scientific">Photobacterium lipolyticum</name>
    <dbReference type="NCBI Taxonomy" id="266810"/>
    <lineage>
        <taxon>Bacteria</taxon>
        <taxon>Pseudomonadati</taxon>
        <taxon>Pseudomonadota</taxon>
        <taxon>Gammaproteobacteria</taxon>
        <taxon>Vibrionales</taxon>
        <taxon>Vibrionaceae</taxon>
        <taxon>Photobacterium</taxon>
    </lineage>
</organism>
<dbReference type="Gene3D" id="3.90.960.10">
    <property type="entry name" value="YbaK/aminoacyl-tRNA synthetase-associated domain"/>
    <property type="match status" value="1"/>
</dbReference>
<feature type="domain" description="YbaK/aminoacyl-tRNA synthetase-associated" evidence="1">
    <location>
        <begin position="36"/>
        <end position="141"/>
    </location>
</feature>
<dbReference type="InterPro" id="IPR007214">
    <property type="entry name" value="YbaK/aa-tRNA-synth-assoc-dom"/>
</dbReference>
<proteinExistence type="predicted"/>
<dbReference type="CDD" id="cd04332">
    <property type="entry name" value="YbaK_like"/>
    <property type="match status" value="1"/>
</dbReference>
<dbReference type="InterPro" id="IPR036754">
    <property type="entry name" value="YbaK/aa-tRNA-synt-asso_dom_sf"/>
</dbReference>
<dbReference type="Pfam" id="PF04073">
    <property type="entry name" value="tRNA_edit"/>
    <property type="match status" value="1"/>
</dbReference>
<protein>
    <recommendedName>
        <fullName evidence="1">YbaK/aminoacyl-tRNA synthetase-associated domain-containing protein</fullName>
    </recommendedName>
</protein>
<comment type="caution">
    <text evidence="2">The sequence shown here is derived from an EMBL/GenBank/DDBJ whole genome shotgun (WGS) entry which is preliminary data.</text>
</comment>
<dbReference type="GO" id="GO:0002161">
    <property type="term" value="F:aminoacyl-tRNA deacylase activity"/>
    <property type="evidence" value="ECO:0007669"/>
    <property type="project" value="InterPro"/>
</dbReference>
<dbReference type="OrthoDB" id="9786549at2"/>
<gene>
    <name evidence="2" type="ORF">C9I89_05865</name>
</gene>
<evidence type="ECO:0000259" key="1">
    <source>
        <dbReference type="Pfam" id="PF04073"/>
    </source>
</evidence>
<keyword evidence="3" id="KW-1185">Reference proteome</keyword>
<dbReference type="EMBL" id="PYMC01000003">
    <property type="protein sequence ID" value="PSW06041.1"/>
    <property type="molecule type" value="Genomic_DNA"/>
</dbReference>
<dbReference type="Proteomes" id="UP000240904">
    <property type="component" value="Unassembled WGS sequence"/>
</dbReference>
<sequence>MSVVPRVSAYLDKAHVHYELLKHARSFNSLSSAIASNIPLTQVVKAVILEDHESRKLMAILPASHKINLSTLSDELNRQLHLMKEEDVFELFKDCEHGAVPPVAQAYHMDRVYDECLLKQPELYLEAGDHAYLMQLKKDGFIQLMDDAKCLHFSNQVFD</sequence>
<dbReference type="SUPFAM" id="SSF55826">
    <property type="entry name" value="YbaK/ProRS associated domain"/>
    <property type="match status" value="1"/>
</dbReference>
<reference evidence="2 3" key="1">
    <citation type="submission" date="2018-03" db="EMBL/GenBank/DDBJ databases">
        <title>Whole genome sequencing of Histamine producing bacteria.</title>
        <authorList>
            <person name="Butler K."/>
        </authorList>
    </citation>
    <scope>NUCLEOTIDE SEQUENCE [LARGE SCALE GENOMIC DNA]</scope>
    <source>
        <strain evidence="2 3">DSM 16190</strain>
    </source>
</reference>
<evidence type="ECO:0000313" key="2">
    <source>
        <dbReference type="EMBL" id="PSW06041.1"/>
    </source>
</evidence>
<name>A0A2T3N195_9GAMM</name>
<evidence type="ECO:0000313" key="3">
    <source>
        <dbReference type="Proteomes" id="UP000240904"/>
    </source>
</evidence>
<accession>A0A2T3N195</accession>